<proteinExistence type="predicted"/>
<evidence type="ECO:0000256" key="1">
    <source>
        <dbReference type="SAM" id="SignalP"/>
    </source>
</evidence>
<dbReference type="PATRIC" id="fig|908627.4.peg.5604"/>
<feature type="signal peptide" evidence="1">
    <location>
        <begin position="1"/>
        <end position="18"/>
    </location>
</feature>
<accession>A0A0J1CS22</accession>
<feature type="chain" id="PRO_5005249089" evidence="1">
    <location>
        <begin position="19"/>
        <end position="59"/>
    </location>
</feature>
<dbReference type="Proteomes" id="UP000035963">
    <property type="component" value="Unassembled WGS sequence"/>
</dbReference>
<keyword evidence="3" id="KW-1185">Reference proteome</keyword>
<evidence type="ECO:0000313" key="2">
    <source>
        <dbReference type="EMBL" id="KLU23440.1"/>
    </source>
</evidence>
<reference evidence="2 3" key="1">
    <citation type="journal article" date="2015" name="Genome Announc.">
        <title>Draft Genome Sequence of Burkholderia sp. Strain PML1(12), an Ectomycorrhizosphere-Inhabiting Bacterium with Effective Mineral-Weathering Ability.</title>
        <authorList>
            <person name="Uroz S."/>
            <person name="Oger P."/>
        </authorList>
    </citation>
    <scope>NUCLEOTIDE SEQUENCE [LARGE SCALE GENOMIC DNA]</scope>
    <source>
        <strain evidence="3">PML1(12)</strain>
    </source>
</reference>
<keyword evidence="1" id="KW-0732">Signal</keyword>
<evidence type="ECO:0000313" key="3">
    <source>
        <dbReference type="Proteomes" id="UP000035963"/>
    </source>
</evidence>
<dbReference type="AlphaFoldDB" id="A0A0J1CS22"/>
<protein>
    <submittedName>
        <fullName evidence="2">Uncharacterized protein</fullName>
    </submittedName>
</protein>
<sequence>MRLIGVSATLSTLAYAHAATPAASTSAAAPVSTLPALIQALAARGILVPETDRDLDRFR</sequence>
<organism evidence="2 3">
    <name type="scientific">Caballeronia mineralivorans PML1(12)</name>
    <dbReference type="NCBI Taxonomy" id="908627"/>
    <lineage>
        <taxon>Bacteria</taxon>
        <taxon>Pseudomonadati</taxon>
        <taxon>Pseudomonadota</taxon>
        <taxon>Betaproteobacteria</taxon>
        <taxon>Burkholderiales</taxon>
        <taxon>Burkholderiaceae</taxon>
        <taxon>Caballeronia</taxon>
    </lineage>
</organism>
<dbReference type="EMBL" id="AEJF01000148">
    <property type="protein sequence ID" value="KLU23440.1"/>
    <property type="molecule type" value="Genomic_DNA"/>
</dbReference>
<comment type="caution">
    <text evidence="2">The sequence shown here is derived from an EMBL/GenBank/DDBJ whole genome shotgun (WGS) entry which is preliminary data.</text>
</comment>
<name>A0A0J1CS22_9BURK</name>
<gene>
    <name evidence="2" type="ORF">EOS_25125</name>
</gene>